<reference evidence="1" key="1">
    <citation type="journal article" date="2017" name="J. Phycol.">
        <title>Analysis of chloroplast genomes and a supermatrix inform reclassification of the Rhodomelaceae (Rhodophyta).</title>
        <authorList>
            <person name="Diaz-Tapia P."/>
            <person name="Maggs C.A."/>
            <person name="West J.A."/>
            <person name="Verbruggen H."/>
        </authorList>
    </citation>
    <scope>NUCLEOTIDE SEQUENCE</scope>
    <source>
        <strain evidence="1">PD1760</strain>
    </source>
</reference>
<keyword evidence="1" id="KW-0150">Chloroplast</keyword>
<accession>A0A1Z1MTS4</accession>
<evidence type="ECO:0000313" key="1">
    <source>
        <dbReference type="EMBL" id="ARW69346.1"/>
    </source>
</evidence>
<sequence>MLKLSIGISICFYTNSNCKFLYTFLLKIYIYWIEIKFCMYN</sequence>
<geneLocation type="chloroplast" evidence="1"/>
<dbReference type="AlphaFoldDB" id="A0A1Z1MTS4"/>
<keyword evidence="1" id="KW-0934">Plastid</keyword>
<proteinExistence type="predicted"/>
<organism evidence="1">
    <name type="scientific">Polysiphonia sp</name>
    <dbReference type="NCBI Taxonomy" id="1967842"/>
    <lineage>
        <taxon>Eukaryota</taxon>
        <taxon>Rhodophyta</taxon>
        <taxon>Florideophyceae</taxon>
        <taxon>Rhodymeniophycidae</taxon>
        <taxon>Ceramiales</taxon>
        <taxon>Rhodomelaceae</taxon>
        <taxon>Polysiphonioideae</taxon>
        <taxon>Polysiphonia</taxon>
    </lineage>
</organism>
<gene>
    <name evidence="1" type="primary">orf41</name>
</gene>
<name>A0A1Z1MTS4_9FLOR</name>
<dbReference type="EMBL" id="MF101456">
    <property type="protein sequence ID" value="ARW69346.1"/>
    <property type="molecule type" value="Genomic_DNA"/>
</dbReference>
<protein>
    <submittedName>
        <fullName evidence="1">Uncharacterized protein</fullName>
    </submittedName>
</protein>